<name>D5QBZ8_NOVHA</name>
<evidence type="ECO:0000259" key="2">
    <source>
        <dbReference type="Pfam" id="PF03807"/>
    </source>
</evidence>
<evidence type="ECO:0000313" key="4">
    <source>
        <dbReference type="Proteomes" id="UP000006468"/>
    </source>
</evidence>
<dbReference type="GO" id="GO:0016491">
    <property type="term" value="F:oxidoreductase activity"/>
    <property type="evidence" value="ECO:0007669"/>
    <property type="project" value="UniProtKB-KW"/>
</dbReference>
<feature type="domain" description="Pyrroline-5-carboxylate reductase catalytic N-terminal" evidence="2">
    <location>
        <begin position="37"/>
        <end position="123"/>
    </location>
</feature>
<dbReference type="HOGENOM" id="CLU_076368_0_2_5"/>
<dbReference type="InterPro" id="IPR036291">
    <property type="entry name" value="NAD(P)-bd_dom_sf"/>
</dbReference>
<dbReference type="Gene3D" id="3.40.50.720">
    <property type="entry name" value="NAD(P)-binding Rossmann-like Domain"/>
    <property type="match status" value="1"/>
</dbReference>
<dbReference type="RefSeq" id="WP_003617721.1">
    <property type="nucleotide sequence ID" value="NZ_CM000920.1"/>
</dbReference>
<dbReference type="SUPFAM" id="SSF51735">
    <property type="entry name" value="NAD(P)-binding Rossmann-fold domains"/>
    <property type="match status" value="1"/>
</dbReference>
<sequence>MDSPLLVVSERANTTFIAVQDIITVHTEEKTWRIIMKIGIIGAGFVGRTIATLAVRSGHQVMVSNSRGPQTLFSLRALTGSEIGTVDEAVHFGEVTVVAVPLAAYRSVPVAPLAGKIVIDTDNYYPERDGHIAELDQHETTTSELLSAHLPDSRVVKAFNAVRMTDLERDGRYAGSPDRLALPLCGDDVQAKAIAAQLYEEFGFDTVDAGPLSEGWRFENGTPAYCARLDKADLEKALAAASRKGP</sequence>
<reference evidence="3 4" key="1">
    <citation type="journal article" date="2010" name="J. Bacteriol.">
        <title>Genome sequence of a cellulose-producing bacterium, Gluconacetobacter hansenii ATCC 23769.</title>
        <authorList>
            <person name="Iyer P.R."/>
            <person name="Geib S.M."/>
            <person name="Catchmark J."/>
            <person name="Kao T.H."/>
            <person name="Tien M."/>
        </authorList>
    </citation>
    <scope>NUCLEOTIDE SEQUENCE [LARGE SCALE GENOMIC DNA]</scope>
    <source>
        <strain evidence="3 4">ATCC 23769</strain>
    </source>
</reference>
<dbReference type="AlphaFoldDB" id="D5QBZ8"/>
<comment type="caution">
    <text evidence="3">The sequence shown here is derived from an EMBL/GenBank/DDBJ whole genome shotgun (WGS) entry which is preliminary data.</text>
</comment>
<accession>D5QBZ8</accession>
<evidence type="ECO:0000256" key="1">
    <source>
        <dbReference type="ARBA" id="ARBA00023002"/>
    </source>
</evidence>
<dbReference type="PANTHER" id="PTHR14239">
    <property type="entry name" value="DUDULIN-RELATED"/>
    <property type="match status" value="1"/>
</dbReference>
<protein>
    <submittedName>
        <fullName evidence="3">NADP oxidoreductase, coenzyme F420-dependent</fullName>
    </submittedName>
</protein>
<dbReference type="Pfam" id="PF03807">
    <property type="entry name" value="F420_oxidored"/>
    <property type="match status" value="1"/>
</dbReference>
<dbReference type="InterPro" id="IPR028939">
    <property type="entry name" value="P5C_Rdtase_cat_N"/>
</dbReference>
<organism evidence="3 4">
    <name type="scientific">Novacetimonas hansenii ATCC 23769</name>
    <dbReference type="NCBI Taxonomy" id="714995"/>
    <lineage>
        <taxon>Bacteria</taxon>
        <taxon>Pseudomonadati</taxon>
        <taxon>Pseudomonadota</taxon>
        <taxon>Alphaproteobacteria</taxon>
        <taxon>Acetobacterales</taxon>
        <taxon>Acetobacteraceae</taxon>
        <taxon>Novacetimonas</taxon>
    </lineage>
</organism>
<gene>
    <name evidence="3" type="ORF">GXY_03223</name>
</gene>
<dbReference type="Proteomes" id="UP000006468">
    <property type="component" value="Chromosome"/>
</dbReference>
<evidence type="ECO:0000313" key="3">
    <source>
        <dbReference type="EMBL" id="EFG85408.1"/>
    </source>
</evidence>
<dbReference type="EMBL" id="ADTV01000007">
    <property type="protein sequence ID" value="EFG85408.1"/>
    <property type="molecule type" value="Genomic_DNA"/>
</dbReference>
<proteinExistence type="predicted"/>
<keyword evidence="1" id="KW-0560">Oxidoreductase</keyword>
<dbReference type="InterPro" id="IPR051267">
    <property type="entry name" value="STEAP_metalloreductase"/>
</dbReference>